<dbReference type="PANTHER" id="PTHR30023">
    <property type="entry name" value="D-ALANYL-D-ALANINE CARBOXYPEPTIDASE"/>
    <property type="match status" value="1"/>
</dbReference>
<dbReference type="Pfam" id="PF02113">
    <property type="entry name" value="Peptidase_S13"/>
    <property type="match status" value="2"/>
</dbReference>
<dbReference type="Proteomes" id="UP000515947">
    <property type="component" value="Chromosome"/>
</dbReference>
<dbReference type="KEGG" id="nmes:H9L09_11110"/>
<name>A0A7G9R6H4_9ACTN</name>
<keyword evidence="4" id="KW-0645">Protease</keyword>
<organism evidence="4 5">
    <name type="scientific">Nocardioides mesophilus</name>
    <dbReference type="NCBI Taxonomy" id="433659"/>
    <lineage>
        <taxon>Bacteria</taxon>
        <taxon>Bacillati</taxon>
        <taxon>Actinomycetota</taxon>
        <taxon>Actinomycetes</taxon>
        <taxon>Propionibacteriales</taxon>
        <taxon>Nocardioidaceae</taxon>
        <taxon>Nocardioides</taxon>
    </lineage>
</organism>
<feature type="region of interest" description="Disordered" evidence="3">
    <location>
        <begin position="1"/>
        <end position="20"/>
    </location>
</feature>
<sequence length="492" mass="50699">MSQGDAEPVADDASRPVPASGRRLRRWSTGLVVVLLLAALTTYQFDLGTRWFDLGPPSPVSEPAKVPPPPGLSLPQLGTAPAVAESTAPADADPVAVRRAVAALAASRALGPRVAVDVAQLSDGESVLSQGPAKVTPASTLKLLTAGAALVQLGADHRFTTSVVRSGPRGPIVLVGGGDPFLASQPVDDADVYPPRADVQTLARSTARTLRASGRDRVQLRYDASLFSGPQLSPHWGASYFPDNVVTPISSLWVDEGLQPNGYQRYADPAAAAAEVFADALRERGIKVVGQLRPGRAAPESTELAAVQSAPLGQIVERVLQVSDNEGAEVLARHVALAAGAPATFEGGAAAVLETLGGVGVDVAGNQTFDGSGLSRDDRLRPETLLSLLHVAATSEQHPELRRLLSGLPVAGFTGSLTYRFDTGSPLGLGAVRAKTGTLTGVHGLAGTVTTRDGAVLEFVAIADRVALRDNATAQAIVDRLAAALAACRCAA</sequence>
<keyword evidence="5" id="KW-1185">Reference proteome</keyword>
<evidence type="ECO:0000256" key="3">
    <source>
        <dbReference type="SAM" id="MobiDB-lite"/>
    </source>
</evidence>
<evidence type="ECO:0000313" key="5">
    <source>
        <dbReference type="Proteomes" id="UP000515947"/>
    </source>
</evidence>
<evidence type="ECO:0000256" key="1">
    <source>
        <dbReference type="ARBA" id="ARBA00006096"/>
    </source>
</evidence>
<protein>
    <submittedName>
        <fullName evidence="4">D-alanyl-D-alanine carboxypeptidase/D-alanyl-D-alanine-endopeptidase</fullName>
        <ecNumber evidence="4">3.4.16.4</ecNumber>
    </submittedName>
</protein>
<dbReference type="AlphaFoldDB" id="A0A7G9R6H4"/>
<dbReference type="InterPro" id="IPR012338">
    <property type="entry name" value="Beta-lactam/transpept-like"/>
</dbReference>
<keyword evidence="4" id="KW-0121">Carboxypeptidase</keyword>
<dbReference type="Gene3D" id="3.40.710.10">
    <property type="entry name" value="DD-peptidase/beta-lactamase superfamily"/>
    <property type="match status" value="2"/>
</dbReference>
<dbReference type="Gene3D" id="3.50.80.20">
    <property type="entry name" value="D-Ala-D-Ala carboxypeptidase C, peptidase S13"/>
    <property type="match status" value="1"/>
</dbReference>
<comment type="similarity">
    <text evidence="1">Belongs to the peptidase S13 family.</text>
</comment>
<accession>A0A7G9R6H4</accession>
<dbReference type="GO" id="GO:0006508">
    <property type="term" value="P:proteolysis"/>
    <property type="evidence" value="ECO:0007669"/>
    <property type="project" value="InterPro"/>
</dbReference>
<evidence type="ECO:0000256" key="2">
    <source>
        <dbReference type="ARBA" id="ARBA00022801"/>
    </source>
</evidence>
<dbReference type="InterPro" id="IPR000667">
    <property type="entry name" value="Peptidase_S13"/>
</dbReference>
<proteinExistence type="inferred from homology"/>
<gene>
    <name evidence="4" type="primary">dacB</name>
    <name evidence="4" type="ORF">H9L09_11110</name>
</gene>
<reference evidence="4 5" key="1">
    <citation type="submission" date="2020-08" db="EMBL/GenBank/DDBJ databases">
        <title>Genome sequence of Nocardioides mesophilus KACC 16243T.</title>
        <authorList>
            <person name="Hyun D.-W."/>
            <person name="Bae J.-W."/>
        </authorList>
    </citation>
    <scope>NUCLEOTIDE SEQUENCE [LARGE SCALE GENOMIC DNA]</scope>
    <source>
        <strain evidence="4 5">KACC 16243</strain>
    </source>
</reference>
<dbReference type="SUPFAM" id="SSF56601">
    <property type="entry name" value="beta-lactamase/transpeptidase-like"/>
    <property type="match status" value="1"/>
</dbReference>
<evidence type="ECO:0000313" key="4">
    <source>
        <dbReference type="EMBL" id="QNN51199.1"/>
    </source>
</evidence>
<dbReference type="PANTHER" id="PTHR30023:SF0">
    <property type="entry name" value="PENICILLIN-SENSITIVE CARBOXYPEPTIDASE A"/>
    <property type="match status" value="1"/>
</dbReference>
<dbReference type="PRINTS" id="PR00922">
    <property type="entry name" value="DADACBPTASE3"/>
</dbReference>
<dbReference type="GO" id="GO:0000270">
    <property type="term" value="P:peptidoglycan metabolic process"/>
    <property type="evidence" value="ECO:0007669"/>
    <property type="project" value="TreeGrafter"/>
</dbReference>
<dbReference type="NCBIfam" id="TIGR00666">
    <property type="entry name" value="PBP4"/>
    <property type="match status" value="1"/>
</dbReference>
<dbReference type="EMBL" id="CP060713">
    <property type="protein sequence ID" value="QNN51199.1"/>
    <property type="molecule type" value="Genomic_DNA"/>
</dbReference>
<dbReference type="EC" id="3.4.16.4" evidence="4"/>
<dbReference type="RefSeq" id="WP_187577040.1">
    <property type="nucleotide sequence ID" value="NZ_CP060713.1"/>
</dbReference>
<keyword evidence="2 4" id="KW-0378">Hydrolase</keyword>
<dbReference type="GO" id="GO:0009002">
    <property type="term" value="F:serine-type D-Ala-D-Ala carboxypeptidase activity"/>
    <property type="evidence" value="ECO:0007669"/>
    <property type="project" value="UniProtKB-EC"/>
</dbReference>